<dbReference type="GO" id="GO:1990726">
    <property type="term" value="C:Lsm1-7-Pat1 complex"/>
    <property type="evidence" value="ECO:0007669"/>
    <property type="project" value="EnsemblFungi"/>
</dbReference>
<name>A3LPF4_PICST</name>
<keyword evidence="7 9" id="KW-0539">Nucleus</keyword>
<dbReference type="EMBL" id="CP000496">
    <property type="protein sequence ID" value="ABN65036.1"/>
    <property type="molecule type" value="Genomic_DNA"/>
</dbReference>
<comment type="similarity">
    <text evidence="2 9">Belongs to the snRNP Sm proteins family.</text>
</comment>
<keyword evidence="8 9" id="KW-0687">Ribonucleoprotein</keyword>
<dbReference type="AlphaFoldDB" id="A3LPF4"/>
<feature type="domain" description="Sm" evidence="11">
    <location>
        <begin position="2"/>
        <end position="75"/>
    </location>
</feature>
<accession>A3LPF4</accession>
<protein>
    <recommendedName>
        <fullName evidence="9">LSM complex subunit LSM4</fullName>
    </recommendedName>
</protein>
<dbReference type="InterPro" id="IPR001163">
    <property type="entry name" value="Sm_dom_euk/arc"/>
</dbReference>
<dbReference type="eggNOG" id="KOG3293">
    <property type="taxonomic scope" value="Eukaryota"/>
</dbReference>
<dbReference type="GO" id="GO:0005681">
    <property type="term" value="C:spliceosomal complex"/>
    <property type="evidence" value="ECO:0007669"/>
    <property type="project" value="UniProtKB-UniRule"/>
</dbReference>
<evidence type="ECO:0000256" key="3">
    <source>
        <dbReference type="ARBA" id="ARBA00022664"/>
    </source>
</evidence>
<dbReference type="Gene3D" id="2.30.30.100">
    <property type="match status" value="1"/>
</dbReference>
<evidence type="ECO:0000256" key="5">
    <source>
        <dbReference type="ARBA" id="ARBA00022884"/>
    </source>
</evidence>
<dbReference type="GO" id="GO:0005688">
    <property type="term" value="C:U6 snRNP"/>
    <property type="evidence" value="ECO:0007669"/>
    <property type="project" value="EnsemblFungi"/>
</dbReference>
<dbReference type="GO" id="GO:0033962">
    <property type="term" value="P:P-body assembly"/>
    <property type="evidence" value="ECO:0007669"/>
    <property type="project" value="EnsemblFungi"/>
</dbReference>
<feature type="compositionally biased region" description="Low complexity" evidence="10">
    <location>
        <begin position="123"/>
        <end position="147"/>
    </location>
</feature>
<evidence type="ECO:0000313" key="12">
    <source>
        <dbReference type="EMBL" id="ABN65036.1"/>
    </source>
</evidence>
<dbReference type="InterPro" id="IPR010920">
    <property type="entry name" value="LSM_dom_sf"/>
</dbReference>
<dbReference type="HOGENOM" id="CLU_099537_0_1_1"/>
<dbReference type="GO" id="GO:0000932">
    <property type="term" value="C:P-body"/>
    <property type="evidence" value="ECO:0007669"/>
    <property type="project" value="EnsemblFungi"/>
</dbReference>
<keyword evidence="4 9" id="KW-0747">Spliceosome</keyword>
<comment type="function">
    <text evidence="9">Binds specifically to the 3'-terminal U-tract of U6 snRNA.</text>
</comment>
<feature type="compositionally biased region" description="Low complexity" evidence="10">
    <location>
        <begin position="99"/>
        <end position="112"/>
    </location>
</feature>
<gene>
    <name evidence="9" type="primary">LSM4</name>
    <name evidence="12" type="ORF">PICST_54497</name>
</gene>
<dbReference type="Proteomes" id="UP000002258">
    <property type="component" value="Chromosome 2"/>
</dbReference>
<dbReference type="GO" id="GO:0000398">
    <property type="term" value="P:mRNA splicing, via spliceosome"/>
    <property type="evidence" value="ECO:0007669"/>
    <property type="project" value="EnsemblFungi"/>
</dbReference>
<dbReference type="GO" id="GO:0017070">
    <property type="term" value="F:U6 snRNA binding"/>
    <property type="evidence" value="ECO:0007669"/>
    <property type="project" value="EnsemblFungi"/>
</dbReference>
<dbReference type="OrthoDB" id="747253at2759"/>
<evidence type="ECO:0000256" key="7">
    <source>
        <dbReference type="ARBA" id="ARBA00023242"/>
    </source>
</evidence>
<dbReference type="PANTHER" id="PTHR23338">
    <property type="entry name" value="SMALL NUCLEAR RIBONUCLEOPROTEIN SM"/>
    <property type="match status" value="1"/>
</dbReference>
<feature type="non-terminal residue" evidence="12">
    <location>
        <position position="1"/>
    </location>
</feature>
<dbReference type="KEGG" id="pic:PICST_54497"/>
<dbReference type="InterPro" id="IPR027141">
    <property type="entry name" value="LSm4/Sm_D1/D3"/>
</dbReference>
<keyword evidence="6 9" id="KW-0508">mRNA splicing</keyword>
<dbReference type="GO" id="GO:0042149">
    <property type="term" value="P:cellular response to glucose starvation"/>
    <property type="evidence" value="ECO:0007669"/>
    <property type="project" value="EnsemblFungi"/>
</dbReference>
<evidence type="ECO:0000259" key="11">
    <source>
        <dbReference type="PROSITE" id="PS52002"/>
    </source>
</evidence>
<dbReference type="GO" id="GO:0008033">
    <property type="term" value="P:tRNA processing"/>
    <property type="evidence" value="ECO:0007669"/>
    <property type="project" value="EnsemblFungi"/>
</dbReference>
<dbReference type="OMA" id="VACDAWM"/>
<dbReference type="GO" id="GO:0046540">
    <property type="term" value="C:U4/U6 x U5 tri-snRNP complex"/>
    <property type="evidence" value="ECO:0007669"/>
    <property type="project" value="EnsemblFungi"/>
</dbReference>
<dbReference type="RefSeq" id="XP_001383065.1">
    <property type="nucleotide sequence ID" value="XM_001383028.1"/>
</dbReference>
<dbReference type="SMART" id="SM00651">
    <property type="entry name" value="Sm"/>
    <property type="match status" value="1"/>
</dbReference>
<dbReference type="GeneID" id="4836796"/>
<dbReference type="STRING" id="322104.A3LPF4"/>
<comment type="subunit">
    <text evidence="9">LSm subunits form a heteromer with a doughnut shape.</text>
</comment>
<dbReference type="SUPFAM" id="SSF50182">
    <property type="entry name" value="Sm-like ribonucleoproteins"/>
    <property type="match status" value="1"/>
</dbReference>
<dbReference type="PROSITE" id="PS52002">
    <property type="entry name" value="SM"/>
    <property type="match status" value="1"/>
</dbReference>
<evidence type="ECO:0000256" key="8">
    <source>
        <dbReference type="ARBA" id="ARBA00023274"/>
    </source>
</evidence>
<reference evidence="12 13" key="1">
    <citation type="journal article" date="2007" name="Nat. Biotechnol.">
        <title>Genome sequence of the lignocellulose-bioconverting and xylose-fermenting yeast Pichia stipitis.</title>
        <authorList>
            <person name="Jeffries T.W."/>
            <person name="Grigoriev I.V."/>
            <person name="Grimwood J."/>
            <person name="Laplaza J.M."/>
            <person name="Aerts A."/>
            <person name="Salamov A."/>
            <person name="Schmutz J."/>
            <person name="Lindquist E."/>
            <person name="Dehal P."/>
            <person name="Shapiro H."/>
            <person name="Jin Y.S."/>
            <person name="Passoth V."/>
            <person name="Richardson P.M."/>
        </authorList>
    </citation>
    <scope>NUCLEOTIDE SEQUENCE [LARGE SCALE GENOMIC DNA]</scope>
    <source>
        <strain evidence="13">ATCC 58785 / CBS 6054 / NBRC 10063 / NRRL Y-11545</strain>
    </source>
</reference>
<dbReference type="InterPro" id="IPR034101">
    <property type="entry name" value="Lsm4"/>
</dbReference>
<keyword evidence="13" id="KW-1185">Reference proteome</keyword>
<evidence type="ECO:0000256" key="2">
    <source>
        <dbReference type="ARBA" id="ARBA00006850"/>
    </source>
</evidence>
<evidence type="ECO:0000256" key="6">
    <source>
        <dbReference type="ARBA" id="ARBA00023187"/>
    </source>
</evidence>
<evidence type="ECO:0000256" key="4">
    <source>
        <dbReference type="ARBA" id="ARBA00022728"/>
    </source>
</evidence>
<evidence type="ECO:0000256" key="9">
    <source>
        <dbReference type="RuleBase" id="RU365049"/>
    </source>
</evidence>
<dbReference type="GO" id="GO:0000290">
    <property type="term" value="P:deadenylation-dependent decapping of nuclear-transcribed mRNA"/>
    <property type="evidence" value="ECO:0007669"/>
    <property type="project" value="EnsemblFungi"/>
</dbReference>
<keyword evidence="3 9" id="KW-0507">mRNA processing</keyword>
<evidence type="ECO:0000313" key="13">
    <source>
        <dbReference type="Proteomes" id="UP000002258"/>
    </source>
</evidence>
<dbReference type="GO" id="GO:0005730">
    <property type="term" value="C:nucleolus"/>
    <property type="evidence" value="ECO:0007669"/>
    <property type="project" value="EnsemblFungi"/>
</dbReference>
<evidence type="ECO:0000256" key="1">
    <source>
        <dbReference type="ARBA" id="ARBA00004123"/>
    </source>
</evidence>
<dbReference type="GO" id="GO:0006364">
    <property type="term" value="P:rRNA processing"/>
    <property type="evidence" value="ECO:0007669"/>
    <property type="project" value="EnsemblFungi"/>
</dbReference>
<dbReference type="InParanoid" id="A3LPF4"/>
<sequence>QLPLYLLTAAKTKQILIELKNGETLNGGLVNCDSWMNLTLKDVIQTSSNGETFLKIPEVYIRGNHIKYLRLPEEIMDYAKEQNILNMEQRNRNQKRRGNSNYSHNTNNNNRRGGNRNGGGYNSGRRFNGNNANANANAHSNTNQAQN</sequence>
<feature type="region of interest" description="Disordered" evidence="10">
    <location>
        <begin position="90"/>
        <end position="147"/>
    </location>
</feature>
<evidence type="ECO:0000256" key="10">
    <source>
        <dbReference type="SAM" id="MobiDB-lite"/>
    </source>
</evidence>
<dbReference type="CDD" id="cd01723">
    <property type="entry name" value="LSm4"/>
    <property type="match status" value="1"/>
</dbReference>
<dbReference type="InterPro" id="IPR047575">
    <property type="entry name" value="Sm"/>
</dbReference>
<proteinExistence type="inferred from homology"/>
<comment type="subcellular location">
    <subcellularLocation>
        <location evidence="1 9">Nucleus</location>
    </subcellularLocation>
</comment>
<keyword evidence="5 9" id="KW-0694">RNA-binding</keyword>
<dbReference type="Pfam" id="PF01423">
    <property type="entry name" value="LSM"/>
    <property type="match status" value="1"/>
</dbReference>
<dbReference type="GO" id="GO:0005732">
    <property type="term" value="C:sno(s)RNA-containing ribonucleoprotein complex"/>
    <property type="evidence" value="ECO:0007669"/>
    <property type="project" value="EnsemblFungi"/>
</dbReference>
<organism evidence="12 13">
    <name type="scientific">Scheffersomyces stipitis (strain ATCC 58785 / CBS 6054 / NBRC 10063 / NRRL Y-11545)</name>
    <name type="common">Yeast</name>
    <name type="synonym">Pichia stipitis</name>
    <dbReference type="NCBI Taxonomy" id="322104"/>
    <lineage>
        <taxon>Eukaryota</taxon>
        <taxon>Fungi</taxon>
        <taxon>Dikarya</taxon>
        <taxon>Ascomycota</taxon>
        <taxon>Saccharomycotina</taxon>
        <taxon>Pichiomycetes</taxon>
        <taxon>Debaryomycetaceae</taxon>
        <taxon>Scheffersomyces</taxon>
    </lineage>
</organism>